<gene>
    <name evidence="6" type="ORF">LCGC14_0957970</name>
</gene>
<evidence type="ECO:0000256" key="2">
    <source>
        <dbReference type="ARBA" id="ARBA00022723"/>
    </source>
</evidence>
<comment type="caution">
    <text evidence="6">The sequence shown here is derived from an EMBL/GenBank/DDBJ whole genome shotgun (WGS) entry which is preliminary data.</text>
</comment>
<dbReference type="InterPro" id="IPR050377">
    <property type="entry name" value="Radical_SAM_PqqE_MftC-like"/>
</dbReference>
<dbReference type="PANTHER" id="PTHR11228:SF7">
    <property type="entry name" value="PQQA PEPTIDE CYCLASE"/>
    <property type="match status" value="1"/>
</dbReference>
<dbReference type="SUPFAM" id="SSF102114">
    <property type="entry name" value="Radical SAM enzymes"/>
    <property type="match status" value="1"/>
</dbReference>
<keyword evidence="1" id="KW-0949">S-adenosyl-L-methionine</keyword>
<dbReference type="AlphaFoldDB" id="A0A0F9QYM0"/>
<dbReference type="PROSITE" id="PS51918">
    <property type="entry name" value="RADICAL_SAM"/>
    <property type="match status" value="1"/>
</dbReference>
<keyword evidence="4" id="KW-0411">Iron-sulfur</keyword>
<proteinExistence type="predicted"/>
<reference evidence="6" key="1">
    <citation type="journal article" date="2015" name="Nature">
        <title>Complex archaea that bridge the gap between prokaryotes and eukaryotes.</title>
        <authorList>
            <person name="Spang A."/>
            <person name="Saw J.H."/>
            <person name="Jorgensen S.L."/>
            <person name="Zaremba-Niedzwiedzka K."/>
            <person name="Martijn J."/>
            <person name="Lind A.E."/>
            <person name="van Eijk R."/>
            <person name="Schleper C."/>
            <person name="Guy L."/>
            <person name="Ettema T.J."/>
        </authorList>
    </citation>
    <scope>NUCLEOTIDE SEQUENCE</scope>
</reference>
<dbReference type="SFLD" id="SFLDG01067">
    <property type="entry name" value="SPASM/twitch_domain_containing"/>
    <property type="match status" value="1"/>
</dbReference>
<dbReference type="PANTHER" id="PTHR11228">
    <property type="entry name" value="RADICAL SAM DOMAIN PROTEIN"/>
    <property type="match status" value="1"/>
</dbReference>
<dbReference type="Pfam" id="PF04055">
    <property type="entry name" value="Radical_SAM"/>
    <property type="match status" value="1"/>
</dbReference>
<dbReference type="GO" id="GO:0003824">
    <property type="term" value="F:catalytic activity"/>
    <property type="evidence" value="ECO:0007669"/>
    <property type="project" value="InterPro"/>
</dbReference>
<evidence type="ECO:0000313" key="6">
    <source>
        <dbReference type="EMBL" id="KKN18221.1"/>
    </source>
</evidence>
<accession>A0A0F9QYM0</accession>
<evidence type="ECO:0000256" key="3">
    <source>
        <dbReference type="ARBA" id="ARBA00023004"/>
    </source>
</evidence>
<dbReference type="InterPro" id="IPR007197">
    <property type="entry name" value="rSAM"/>
</dbReference>
<evidence type="ECO:0000259" key="5">
    <source>
        <dbReference type="PROSITE" id="PS51918"/>
    </source>
</evidence>
<dbReference type="InterPro" id="IPR058240">
    <property type="entry name" value="rSAM_sf"/>
</dbReference>
<feature type="domain" description="Radical SAM core" evidence="5">
    <location>
        <begin position="16"/>
        <end position="218"/>
    </location>
</feature>
<keyword evidence="3" id="KW-0408">Iron</keyword>
<dbReference type="GO" id="GO:0051536">
    <property type="term" value="F:iron-sulfur cluster binding"/>
    <property type="evidence" value="ECO:0007669"/>
    <property type="project" value="UniProtKB-KW"/>
</dbReference>
<name>A0A0F9QYM0_9ZZZZ</name>
<evidence type="ECO:0000256" key="1">
    <source>
        <dbReference type="ARBA" id="ARBA00022691"/>
    </source>
</evidence>
<evidence type="ECO:0000256" key="4">
    <source>
        <dbReference type="ARBA" id="ARBA00023014"/>
    </source>
</evidence>
<dbReference type="GO" id="GO:0046872">
    <property type="term" value="F:metal ion binding"/>
    <property type="evidence" value="ECO:0007669"/>
    <property type="project" value="UniProtKB-KW"/>
</dbReference>
<dbReference type="CDD" id="cd01335">
    <property type="entry name" value="Radical_SAM"/>
    <property type="match status" value="1"/>
</dbReference>
<dbReference type="InterPro" id="IPR013785">
    <property type="entry name" value="Aldolase_TIM"/>
</dbReference>
<dbReference type="EMBL" id="LAZR01003448">
    <property type="protein sequence ID" value="KKN18221.1"/>
    <property type="molecule type" value="Genomic_DNA"/>
</dbReference>
<dbReference type="Gene3D" id="3.20.20.70">
    <property type="entry name" value="Aldolase class I"/>
    <property type="match status" value="1"/>
</dbReference>
<dbReference type="SFLD" id="SFLDS00029">
    <property type="entry name" value="Radical_SAM"/>
    <property type="match status" value="1"/>
</dbReference>
<sequence length="258" mass="30200">MKDSIKSNLTIIRYPPQYPKSVHLYITNECNLGCEKCYYRTSSDPHQQLSLEQMSSLFQEWEKYDLTSIAIGGGEPLLHPEISEIIQLAKEMGFFIAVTTNGTVLKSITPDRIHISYDELHPTWKNEKLIQNAINYYSKLRCKIGINHIVTNLKNIEYIETTFEKVDNILLIREKPKSSFTQWDSIPYQQNYWIEGCREGSICEQGVLSFHYNYNNEASICSNFKESIPYTSLPDIWHKLKQFKCKLRDNNQKRVKKI</sequence>
<protein>
    <recommendedName>
        <fullName evidence="5">Radical SAM core domain-containing protein</fullName>
    </recommendedName>
</protein>
<keyword evidence="2" id="KW-0479">Metal-binding</keyword>
<organism evidence="6">
    <name type="scientific">marine sediment metagenome</name>
    <dbReference type="NCBI Taxonomy" id="412755"/>
    <lineage>
        <taxon>unclassified sequences</taxon>
        <taxon>metagenomes</taxon>
        <taxon>ecological metagenomes</taxon>
    </lineage>
</organism>